<dbReference type="SUPFAM" id="SSF53335">
    <property type="entry name" value="S-adenosyl-L-methionine-dependent methyltransferases"/>
    <property type="match status" value="1"/>
</dbReference>
<dbReference type="OrthoDB" id="2013972at2759"/>
<gene>
    <name evidence="3" type="ORF">G7Z17_g6316</name>
</gene>
<dbReference type="PANTHER" id="PTHR43591:SF10">
    <property type="entry name" value="ABC TRANSMEMBRANE TYPE-1 DOMAIN-CONTAINING PROTEIN-RELATED"/>
    <property type="match status" value="1"/>
</dbReference>
<name>A0A9P5HAG8_9HYPO</name>
<comment type="similarity">
    <text evidence="1">Belongs to the methyltransferase superfamily. LaeA methyltransferase family.</text>
</comment>
<dbReference type="AlphaFoldDB" id="A0A9P5HAG8"/>
<dbReference type="Proteomes" id="UP000722485">
    <property type="component" value="Unassembled WGS sequence"/>
</dbReference>
<dbReference type="InterPro" id="IPR029063">
    <property type="entry name" value="SAM-dependent_MTases_sf"/>
</dbReference>
<feature type="compositionally biased region" description="Low complexity" evidence="2">
    <location>
        <begin position="51"/>
        <end position="63"/>
    </location>
</feature>
<accession>A0A9P5HAG8</accession>
<dbReference type="Gene3D" id="3.40.50.150">
    <property type="entry name" value="Vaccinia Virus protein VP39"/>
    <property type="match status" value="1"/>
</dbReference>
<evidence type="ECO:0000256" key="2">
    <source>
        <dbReference type="SAM" id="MobiDB-lite"/>
    </source>
</evidence>
<sequence>MGDSARTRSPKADAPATADVENQHEDLATSQAMLAPTHWENNDGDEDASDTDSSLGDDTTSSTASISSSILEYRVINGRTYHAERGDAQYWASNDAQANESLDVIHHTSTLILDGKIFLAPLKKESVAKVLDVGTGSGIWAIDFGDEFPDAEVVGTDVSPIQPSWVPSNVKFEIEDFTLDWTFPDDSVDYVHMRFLYGSVPDWDGLFERAYRVCKPGGWVESHEGDPMGYSDDATLKEGSALGEWGKFFHEGGKKLGRIFTPLPGNLQEKGLKEAGFVDIQSKTFKVPVGDWPKDKNLREIGRFTHLSIETDVEGHISFMANLLDGWTQEKVTLYCMQLRRELRNRKIHAYYHQRVVWGRKPEIQPPSED</sequence>
<comment type="caution">
    <text evidence="3">The sequence shown here is derived from an EMBL/GenBank/DDBJ whole genome shotgun (WGS) entry which is preliminary data.</text>
</comment>
<reference evidence="3" key="1">
    <citation type="submission" date="2020-03" db="EMBL/GenBank/DDBJ databases">
        <title>Draft Genome Sequence of Cylindrodendrum hubeiense.</title>
        <authorList>
            <person name="Buettner E."/>
            <person name="Kellner H."/>
        </authorList>
    </citation>
    <scope>NUCLEOTIDE SEQUENCE</scope>
    <source>
        <strain evidence="3">IHI 201604</strain>
    </source>
</reference>
<evidence type="ECO:0000313" key="3">
    <source>
        <dbReference type="EMBL" id="KAF7549524.1"/>
    </source>
</evidence>
<dbReference type="CDD" id="cd02440">
    <property type="entry name" value="AdoMet_MTases"/>
    <property type="match status" value="1"/>
</dbReference>
<evidence type="ECO:0000256" key="1">
    <source>
        <dbReference type="ARBA" id="ARBA00038158"/>
    </source>
</evidence>
<dbReference type="Pfam" id="PF13489">
    <property type="entry name" value="Methyltransf_23"/>
    <property type="match status" value="1"/>
</dbReference>
<dbReference type="EMBL" id="JAANBB010000120">
    <property type="protein sequence ID" value="KAF7549524.1"/>
    <property type="molecule type" value="Genomic_DNA"/>
</dbReference>
<dbReference type="PANTHER" id="PTHR43591">
    <property type="entry name" value="METHYLTRANSFERASE"/>
    <property type="match status" value="1"/>
</dbReference>
<protein>
    <recommendedName>
        <fullName evidence="5">Methyltransferase</fullName>
    </recommendedName>
</protein>
<keyword evidence="4" id="KW-1185">Reference proteome</keyword>
<evidence type="ECO:0000313" key="4">
    <source>
        <dbReference type="Proteomes" id="UP000722485"/>
    </source>
</evidence>
<dbReference type="GO" id="GO:0008168">
    <property type="term" value="F:methyltransferase activity"/>
    <property type="evidence" value="ECO:0007669"/>
    <property type="project" value="TreeGrafter"/>
</dbReference>
<proteinExistence type="inferred from homology"/>
<organism evidence="3 4">
    <name type="scientific">Cylindrodendrum hubeiense</name>
    <dbReference type="NCBI Taxonomy" id="595255"/>
    <lineage>
        <taxon>Eukaryota</taxon>
        <taxon>Fungi</taxon>
        <taxon>Dikarya</taxon>
        <taxon>Ascomycota</taxon>
        <taxon>Pezizomycotina</taxon>
        <taxon>Sordariomycetes</taxon>
        <taxon>Hypocreomycetidae</taxon>
        <taxon>Hypocreales</taxon>
        <taxon>Nectriaceae</taxon>
        <taxon>Cylindrodendrum</taxon>
    </lineage>
</organism>
<feature type="region of interest" description="Disordered" evidence="2">
    <location>
        <begin position="1"/>
        <end position="63"/>
    </location>
</feature>
<evidence type="ECO:0008006" key="5">
    <source>
        <dbReference type="Google" id="ProtNLM"/>
    </source>
</evidence>